<evidence type="ECO:0000313" key="2">
    <source>
        <dbReference type="Proteomes" id="UP001487305"/>
    </source>
</evidence>
<reference evidence="1 2" key="1">
    <citation type="submission" date="2024-04" db="EMBL/GenBank/DDBJ databases">
        <title>Human intestinal bacterial collection.</title>
        <authorList>
            <person name="Pauvert C."/>
            <person name="Hitch T.C.A."/>
            <person name="Clavel T."/>
        </authorList>
    </citation>
    <scope>NUCLEOTIDE SEQUENCE [LARGE SCALE GENOMIC DNA]</scope>
    <source>
        <strain evidence="1 2">CLA-KB-H42</strain>
    </source>
</reference>
<accession>A0ABV1JCW9</accession>
<dbReference type="EMBL" id="JBBNOP010000006">
    <property type="protein sequence ID" value="MEQ3362929.1"/>
    <property type="molecule type" value="Genomic_DNA"/>
</dbReference>
<dbReference type="Proteomes" id="UP001487305">
    <property type="component" value="Unassembled WGS sequence"/>
</dbReference>
<organism evidence="1 2">
    <name type="scientific">Raoultibacter massiliensis</name>
    <dbReference type="NCBI Taxonomy" id="1852371"/>
    <lineage>
        <taxon>Bacteria</taxon>
        <taxon>Bacillati</taxon>
        <taxon>Actinomycetota</taxon>
        <taxon>Coriobacteriia</taxon>
        <taxon>Eggerthellales</taxon>
        <taxon>Eggerthellaceae</taxon>
        <taxon>Raoultibacter</taxon>
    </lineage>
</organism>
<evidence type="ECO:0000313" key="1">
    <source>
        <dbReference type="EMBL" id="MEQ3362929.1"/>
    </source>
</evidence>
<proteinExistence type="predicted"/>
<sequence>MKQERFANLPHKMLEGSRTAAASAHRHVDLAPEPDGRIVRLHFDPVRLHVIASFRIPRIRFDRCRIACRIVTHRVGGRRRIPLGA</sequence>
<keyword evidence="2" id="KW-1185">Reference proteome</keyword>
<protein>
    <submittedName>
        <fullName evidence="1">Uncharacterized protein</fullName>
    </submittedName>
</protein>
<name>A0ABV1JCW9_9ACTN</name>
<dbReference type="RefSeq" id="WP_349227410.1">
    <property type="nucleotide sequence ID" value="NZ_JBBNOP010000006.1"/>
</dbReference>
<gene>
    <name evidence="1" type="ORF">AAA083_08065</name>
</gene>
<comment type="caution">
    <text evidence="1">The sequence shown here is derived from an EMBL/GenBank/DDBJ whole genome shotgun (WGS) entry which is preliminary data.</text>
</comment>